<dbReference type="AlphaFoldDB" id="A0AAD4JLL7"/>
<evidence type="ECO:0000256" key="2">
    <source>
        <dbReference type="SAM" id="Phobius"/>
    </source>
</evidence>
<dbReference type="EMBL" id="SDAM02000037">
    <property type="protein sequence ID" value="KAH6835245.1"/>
    <property type="molecule type" value="Genomic_DNA"/>
</dbReference>
<dbReference type="PANTHER" id="PTHR35697">
    <property type="entry name" value="OS08G0108300 PROTEIN"/>
    <property type="match status" value="1"/>
</dbReference>
<name>A0AAD4JLL7_PERFH</name>
<evidence type="ECO:0000256" key="1">
    <source>
        <dbReference type="SAM" id="MobiDB-lite"/>
    </source>
</evidence>
<evidence type="ECO:0000313" key="3">
    <source>
        <dbReference type="EMBL" id="KAH6835245.1"/>
    </source>
</evidence>
<keyword evidence="2" id="KW-1133">Transmembrane helix</keyword>
<feature type="transmembrane region" description="Helical" evidence="2">
    <location>
        <begin position="6"/>
        <end position="31"/>
    </location>
</feature>
<dbReference type="InterPro" id="IPR044950">
    <property type="entry name" value="TED6/7"/>
</dbReference>
<dbReference type="PANTHER" id="PTHR35697:SF1">
    <property type="entry name" value="PROTEIN TRACHEARY ELEMENT DIFFERENTIATION-RELATED 7"/>
    <property type="match status" value="1"/>
</dbReference>
<dbReference type="GO" id="GO:0009834">
    <property type="term" value="P:plant-type secondary cell wall biogenesis"/>
    <property type="evidence" value="ECO:0007669"/>
    <property type="project" value="InterPro"/>
</dbReference>
<gene>
    <name evidence="3" type="ORF">C2S53_012409</name>
</gene>
<accession>A0AAD4JLL7</accession>
<evidence type="ECO:0000313" key="4">
    <source>
        <dbReference type="Proteomes" id="UP001190926"/>
    </source>
</evidence>
<keyword evidence="2" id="KW-0812">Transmembrane</keyword>
<organism evidence="3 4">
    <name type="scientific">Perilla frutescens var. hirtella</name>
    <name type="common">Perilla citriodora</name>
    <name type="synonym">Perilla setoyensis</name>
    <dbReference type="NCBI Taxonomy" id="608512"/>
    <lineage>
        <taxon>Eukaryota</taxon>
        <taxon>Viridiplantae</taxon>
        <taxon>Streptophyta</taxon>
        <taxon>Embryophyta</taxon>
        <taxon>Tracheophyta</taxon>
        <taxon>Spermatophyta</taxon>
        <taxon>Magnoliopsida</taxon>
        <taxon>eudicotyledons</taxon>
        <taxon>Gunneridae</taxon>
        <taxon>Pentapetalae</taxon>
        <taxon>asterids</taxon>
        <taxon>lamiids</taxon>
        <taxon>Lamiales</taxon>
        <taxon>Lamiaceae</taxon>
        <taxon>Nepetoideae</taxon>
        <taxon>Elsholtzieae</taxon>
        <taxon>Perilla</taxon>
    </lineage>
</organism>
<protein>
    <submittedName>
        <fullName evidence="3">Uncharacterized protein</fullName>
    </submittedName>
</protein>
<feature type="region of interest" description="Disordered" evidence="1">
    <location>
        <begin position="90"/>
        <end position="117"/>
    </location>
</feature>
<dbReference type="Proteomes" id="UP001190926">
    <property type="component" value="Unassembled WGS sequence"/>
</dbReference>
<comment type="caution">
    <text evidence="3">The sequence shown here is derived from an EMBL/GenBank/DDBJ whole genome shotgun (WGS) entry which is preliminary data.</text>
</comment>
<sequence length="117" mass="13507">MGVHIVYVVVFVSLGWFFFFGFCLLALWYLLTCRQKKKEKKLQETEVIRRAEHLKVKEDFVKGPKGAEAVALSIEKDETFEEDIIKNDKEKEKEVRGKNTHWKNNGADIEEGASASN</sequence>
<reference evidence="3 4" key="1">
    <citation type="journal article" date="2021" name="Nat. Commun.">
        <title>Incipient diploidization of the medicinal plant Perilla within 10,000 years.</title>
        <authorList>
            <person name="Zhang Y."/>
            <person name="Shen Q."/>
            <person name="Leng L."/>
            <person name="Zhang D."/>
            <person name="Chen S."/>
            <person name="Shi Y."/>
            <person name="Ning Z."/>
            <person name="Chen S."/>
        </authorList>
    </citation>
    <scope>NUCLEOTIDE SEQUENCE [LARGE SCALE GENOMIC DNA]</scope>
    <source>
        <strain evidence="4">cv. PC099</strain>
    </source>
</reference>
<keyword evidence="2" id="KW-0472">Membrane</keyword>
<keyword evidence="4" id="KW-1185">Reference proteome</keyword>
<proteinExistence type="predicted"/>